<evidence type="ECO:0000256" key="1">
    <source>
        <dbReference type="ARBA" id="ARBA00022676"/>
    </source>
</evidence>
<dbReference type="AlphaFoldDB" id="A0A081BPI8"/>
<dbReference type="SUPFAM" id="SSF53756">
    <property type="entry name" value="UDP-Glycosyltransferase/glycogen phosphorylase"/>
    <property type="match status" value="1"/>
</dbReference>
<evidence type="ECO:0000256" key="2">
    <source>
        <dbReference type="ARBA" id="ARBA00022679"/>
    </source>
</evidence>
<dbReference type="GO" id="GO:0005829">
    <property type="term" value="C:cytosol"/>
    <property type="evidence" value="ECO:0007669"/>
    <property type="project" value="TreeGrafter"/>
</dbReference>
<dbReference type="Proteomes" id="UP000030700">
    <property type="component" value="Unassembled WGS sequence"/>
</dbReference>
<evidence type="ECO:0000313" key="4">
    <source>
        <dbReference type="Proteomes" id="UP000030700"/>
    </source>
</evidence>
<reference evidence="3" key="1">
    <citation type="journal article" date="2015" name="PeerJ">
        <title>First genomic representation of candidate bacterial phylum KSB3 points to enhanced environmental sensing as a trigger of wastewater bulking.</title>
        <authorList>
            <person name="Sekiguchi Y."/>
            <person name="Ohashi A."/>
            <person name="Parks D.H."/>
            <person name="Yamauchi T."/>
            <person name="Tyson G.W."/>
            <person name="Hugenholtz P."/>
        </authorList>
    </citation>
    <scope>NUCLEOTIDE SEQUENCE [LARGE SCALE GENOMIC DNA]</scope>
</reference>
<evidence type="ECO:0000313" key="3">
    <source>
        <dbReference type="EMBL" id="GAK52304.1"/>
    </source>
</evidence>
<keyword evidence="2 3" id="KW-0808">Transferase</keyword>
<accession>A0A081BPI8</accession>
<dbReference type="EMBL" id="DF820458">
    <property type="protein sequence ID" value="GAK52304.1"/>
    <property type="molecule type" value="Genomic_DNA"/>
</dbReference>
<dbReference type="PANTHER" id="PTHR30160">
    <property type="entry name" value="TETRAACYLDISACCHARIDE 4'-KINASE-RELATED"/>
    <property type="match status" value="1"/>
</dbReference>
<dbReference type="STRING" id="1499966.U14_03555"/>
<dbReference type="GO" id="GO:0009244">
    <property type="term" value="P:lipopolysaccharide core region biosynthetic process"/>
    <property type="evidence" value="ECO:0007669"/>
    <property type="project" value="TreeGrafter"/>
</dbReference>
<name>A0A081BPI8_9BACT</name>
<dbReference type="InterPro" id="IPR051199">
    <property type="entry name" value="LPS_LOS_Heptosyltrfase"/>
</dbReference>
<proteinExistence type="predicted"/>
<sequence>MRLYGIYDLFMKNAVHSLSVYWLAWLKHPRSITLRRRSRALGDNLLLSCLAREIKHCNPSRFVIVETCWPEFFEHNPHVDAIFTIKAALWYMKPEYVIMPETQEHLIDQMIKQLSLPIRDWERRVDLWYQEEAVNDTLRGIPTNYLVVNPSGKQKHSANRKEWGWQNFCELRQRFAAAPFVQIGDAETQLLPDTIDRRGRPILESAHLIKHAATGIFLEGGMMHVANAVNTPSVIIYGGLIRPEVSGYAMHRNLYAAPSCSPCFTSQAAMTECATMECMRMISVEQVAAAVEELRYQRMEEREKVRPARIG</sequence>
<keyword evidence="1" id="KW-0328">Glycosyltransferase</keyword>
<organism evidence="3">
    <name type="scientific">Candidatus Moduliflexus flocculans</name>
    <dbReference type="NCBI Taxonomy" id="1499966"/>
    <lineage>
        <taxon>Bacteria</taxon>
        <taxon>Candidatus Moduliflexota</taxon>
        <taxon>Candidatus Moduliflexia</taxon>
        <taxon>Candidatus Moduliflexales</taxon>
        <taxon>Candidatus Moduliflexaceae</taxon>
    </lineage>
</organism>
<dbReference type="PANTHER" id="PTHR30160:SF1">
    <property type="entry name" value="LIPOPOLYSACCHARIDE 1,2-N-ACETYLGLUCOSAMINETRANSFERASE-RELATED"/>
    <property type="match status" value="1"/>
</dbReference>
<protein>
    <submittedName>
        <fullName evidence="3">ADP-heptose:LPS heptosyltransferase-like</fullName>
    </submittedName>
</protein>
<dbReference type="Gene3D" id="3.40.50.2000">
    <property type="entry name" value="Glycogen Phosphorylase B"/>
    <property type="match status" value="1"/>
</dbReference>
<gene>
    <name evidence="3" type="ORF">U14_03555</name>
</gene>
<dbReference type="Pfam" id="PF01075">
    <property type="entry name" value="Glyco_transf_9"/>
    <property type="match status" value="1"/>
</dbReference>
<dbReference type="InterPro" id="IPR002201">
    <property type="entry name" value="Glyco_trans_9"/>
</dbReference>
<dbReference type="GO" id="GO:0008713">
    <property type="term" value="F:ADP-heptose-lipopolysaccharide heptosyltransferase activity"/>
    <property type="evidence" value="ECO:0007669"/>
    <property type="project" value="TreeGrafter"/>
</dbReference>
<dbReference type="HOGENOM" id="CLU_893277_0_0_0"/>
<keyword evidence="4" id="KW-1185">Reference proteome</keyword>